<proteinExistence type="predicted"/>
<feature type="compositionally biased region" description="Low complexity" evidence="1">
    <location>
        <begin position="59"/>
        <end position="69"/>
    </location>
</feature>
<feature type="compositionally biased region" description="Acidic residues" evidence="1">
    <location>
        <begin position="82"/>
        <end position="94"/>
    </location>
</feature>
<reference evidence="3" key="2">
    <citation type="journal article" date="2008" name="Nucleic Acids Res.">
        <title>The rice annotation project database (RAP-DB): 2008 update.</title>
        <authorList>
            <consortium name="The rice annotation project (RAP)"/>
        </authorList>
    </citation>
    <scope>GENOME REANNOTATION</scope>
    <source>
        <strain evidence="3">cv. Nipponbare</strain>
    </source>
</reference>
<dbReference type="EMBL" id="AP005245">
    <property type="protein sequence ID" value="BAD10189.1"/>
    <property type="molecule type" value="Genomic_DNA"/>
</dbReference>
<sequence>MHAPSVSLDGYRVALSTVAVATCQLGGKRRSGRAARGWRAPGDQIRGGVASELRAAGSAGGVADAASDSPWRGLVSSRRAEEEEGSGEETEHSDEEMARRRPRWLSLTTRSFLAIAAPL</sequence>
<reference evidence="3" key="1">
    <citation type="journal article" date="2005" name="Nature">
        <title>The map-based sequence of the rice genome.</title>
        <authorList>
            <consortium name="International rice genome sequencing project (IRGSP)"/>
            <person name="Matsumoto T."/>
            <person name="Wu J."/>
            <person name="Kanamori H."/>
            <person name="Katayose Y."/>
            <person name="Fujisawa M."/>
            <person name="Namiki N."/>
            <person name="Mizuno H."/>
            <person name="Yamamoto K."/>
            <person name="Antonio B.A."/>
            <person name="Baba T."/>
            <person name="Sakata K."/>
            <person name="Nagamura Y."/>
            <person name="Aoki H."/>
            <person name="Arikawa K."/>
            <person name="Arita K."/>
            <person name="Bito T."/>
            <person name="Chiden Y."/>
            <person name="Fujitsuka N."/>
            <person name="Fukunaka R."/>
            <person name="Hamada M."/>
            <person name="Harada C."/>
            <person name="Hayashi A."/>
            <person name="Hijishita S."/>
            <person name="Honda M."/>
            <person name="Hosokawa S."/>
            <person name="Ichikawa Y."/>
            <person name="Idonuma A."/>
            <person name="Iijima M."/>
            <person name="Ikeda M."/>
            <person name="Ikeno M."/>
            <person name="Ito K."/>
            <person name="Ito S."/>
            <person name="Ito T."/>
            <person name="Ito Y."/>
            <person name="Ito Y."/>
            <person name="Iwabuchi A."/>
            <person name="Kamiya K."/>
            <person name="Karasawa W."/>
            <person name="Kurita K."/>
            <person name="Katagiri S."/>
            <person name="Kikuta A."/>
            <person name="Kobayashi H."/>
            <person name="Kobayashi N."/>
            <person name="Machita K."/>
            <person name="Maehara T."/>
            <person name="Masukawa M."/>
            <person name="Mizubayashi T."/>
            <person name="Mukai Y."/>
            <person name="Nagasaki H."/>
            <person name="Nagata Y."/>
            <person name="Naito S."/>
            <person name="Nakashima M."/>
            <person name="Nakama Y."/>
            <person name="Nakamichi Y."/>
            <person name="Nakamura M."/>
            <person name="Meguro A."/>
            <person name="Negishi M."/>
            <person name="Ohta I."/>
            <person name="Ohta T."/>
            <person name="Okamoto M."/>
            <person name="Ono N."/>
            <person name="Saji S."/>
            <person name="Sakaguchi M."/>
            <person name="Sakai K."/>
            <person name="Shibata M."/>
            <person name="Shimokawa T."/>
            <person name="Song J."/>
            <person name="Takazaki Y."/>
            <person name="Terasawa K."/>
            <person name="Tsugane M."/>
            <person name="Tsuji K."/>
            <person name="Ueda S."/>
            <person name="Waki K."/>
            <person name="Yamagata H."/>
            <person name="Yamamoto M."/>
            <person name="Yamamoto S."/>
            <person name="Yamane H."/>
            <person name="Yoshiki S."/>
            <person name="Yoshihara R."/>
            <person name="Yukawa K."/>
            <person name="Zhong H."/>
            <person name="Yano M."/>
            <person name="Yuan Q."/>
            <person name="Ouyang S."/>
            <person name="Liu J."/>
            <person name="Jones K.M."/>
            <person name="Gansberger K."/>
            <person name="Moffat K."/>
            <person name="Hill J."/>
            <person name="Bera J."/>
            <person name="Fadrosh D."/>
            <person name="Jin S."/>
            <person name="Johri S."/>
            <person name="Kim M."/>
            <person name="Overton L."/>
            <person name="Reardon M."/>
            <person name="Tsitrin T."/>
            <person name="Vuong H."/>
            <person name="Weaver B."/>
            <person name="Ciecko A."/>
            <person name="Tallon L."/>
            <person name="Jackson J."/>
            <person name="Pai G."/>
            <person name="Aken S.V."/>
            <person name="Utterback T."/>
            <person name="Reidmuller S."/>
            <person name="Feldblyum T."/>
            <person name="Hsiao J."/>
            <person name="Zismann V."/>
            <person name="Iobst S."/>
            <person name="de Vazeille A.R."/>
            <person name="Buell C.R."/>
            <person name="Ying K."/>
            <person name="Li Y."/>
            <person name="Lu T."/>
            <person name="Huang Y."/>
            <person name="Zhao Q."/>
            <person name="Feng Q."/>
            <person name="Zhang L."/>
            <person name="Zhu J."/>
            <person name="Weng Q."/>
            <person name="Mu J."/>
            <person name="Lu Y."/>
            <person name="Fan D."/>
            <person name="Liu Y."/>
            <person name="Guan J."/>
            <person name="Zhang Y."/>
            <person name="Yu S."/>
            <person name="Liu X."/>
            <person name="Zhang Y."/>
            <person name="Hong G."/>
            <person name="Han B."/>
            <person name="Choisne N."/>
            <person name="Demange N."/>
            <person name="Orjeda G."/>
            <person name="Samain S."/>
            <person name="Cattolico L."/>
            <person name="Pelletier E."/>
            <person name="Couloux A."/>
            <person name="Segurens B."/>
            <person name="Wincker P."/>
            <person name="D'Hont A."/>
            <person name="Scarpelli C."/>
            <person name="Weissenbach J."/>
            <person name="Salanoubat M."/>
            <person name="Quetier F."/>
            <person name="Yu Y."/>
            <person name="Kim H.R."/>
            <person name="Rambo T."/>
            <person name="Currie J."/>
            <person name="Collura K."/>
            <person name="Luo M."/>
            <person name="Yang T."/>
            <person name="Ammiraju J.S.S."/>
            <person name="Engler F."/>
            <person name="Soderlund C."/>
            <person name="Wing R.A."/>
            <person name="Palmer L.E."/>
            <person name="de la Bastide M."/>
            <person name="Spiegel L."/>
            <person name="Nascimento L."/>
            <person name="Zutavern T."/>
            <person name="O'Shaughnessy A."/>
            <person name="Dike S."/>
            <person name="Dedhia N."/>
            <person name="Preston R."/>
            <person name="Balija V."/>
            <person name="McCombie W.R."/>
            <person name="Chow T."/>
            <person name="Chen H."/>
            <person name="Chung M."/>
            <person name="Chen C."/>
            <person name="Shaw J."/>
            <person name="Wu H."/>
            <person name="Hsiao K."/>
            <person name="Chao Y."/>
            <person name="Chu M."/>
            <person name="Cheng C."/>
            <person name="Hour A."/>
            <person name="Lee P."/>
            <person name="Lin S."/>
            <person name="Lin Y."/>
            <person name="Liou J."/>
            <person name="Liu S."/>
            <person name="Hsing Y."/>
            <person name="Raghuvanshi S."/>
            <person name="Mohanty A."/>
            <person name="Bharti A.K."/>
            <person name="Gaur A."/>
            <person name="Gupta V."/>
            <person name="Kumar D."/>
            <person name="Ravi V."/>
            <person name="Vij S."/>
            <person name="Kapur A."/>
            <person name="Khurana P."/>
            <person name="Khurana P."/>
            <person name="Khurana J.P."/>
            <person name="Tyagi A.K."/>
            <person name="Gaikwad K."/>
            <person name="Singh A."/>
            <person name="Dalal V."/>
            <person name="Srivastava S."/>
            <person name="Dixit A."/>
            <person name="Pal A.K."/>
            <person name="Ghazi I.A."/>
            <person name="Yadav M."/>
            <person name="Pandit A."/>
            <person name="Bhargava A."/>
            <person name="Sureshbabu K."/>
            <person name="Batra K."/>
            <person name="Sharma T.R."/>
            <person name="Mohapatra T."/>
            <person name="Singh N.K."/>
            <person name="Messing J."/>
            <person name="Nelson A.B."/>
            <person name="Fuks G."/>
            <person name="Kavchok S."/>
            <person name="Keizer G."/>
            <person name="Linton E."/>
            <person name="Llaca V."/>
            <person name="Song R."/>
            <person name="Tanyolac B."/>
            <person name="Young S."/>
            <person name="Ho-Il K."/>
            <person name="Hahn J.H."/>
            <person name="Sangsakoo G."/>
            <person name="Vanavichit A."/>
            <person name="de Mattos Luiz.A.T."/>
            <person name="Zimmer P.D."/>
            <person name="Malone G."/>
            <person name="Dellagostin O."/>
            <person name="de Oliveira A.C."/>
            <person name="Bevan M."/>
            <person name="Bancroft I."/>
            <person name="Minx P."/>
            <person name="Cordum H."/>
            <person name="Wilson R."/>
            <person name="Cheng Z."/>
            <person name="Jin W."/>
            <person name="Jiang J."/>
            <person name="Leong S.A."/>
            <person name="Iwama H."/>
            <person name="Gojobori T."/>
            <person name="Itoh T."/>
            <person name="Niimura Y."/>
            <person name="Fujii Y."/>
            <person name="Habara T."/>
            <person name="Sakai H."/>
            <person name="Sato Y."/>
            <person name="Wilson G."/>
            <person name="Kumar K."/>
            <person name="McCouch S."/>
            <person name="Juretic N."/>
            <person name="Hoen D."/>
            <person name="Wright S."/>
            <person name="Bruskiewich R."/>
            <person name="Bureau T."/>
            <person name="Miyao A."/>
            <person name="Hirochika H."/>
            <person name="Nishikawa T."/>
            <person name="Kadowaki K."/>
            <person name="Sugiura M."/>
            <person name="Burr B."/>
            <person name="Sasaki T."/>
        </authorList>
    </citation>
    <scope>NUCLEOTIDE SEQUENCE [LARGE SCALE GENOMIC DNA]</scope>
    <source>
        <strain evidence="3">cv. Nipponbare</strain>
    </source>
</reference>
<name>Q6Z3R5_ORYSJ</name>
<organism evidence="2 3">
    <name type="scientific">Oryza sativa subsp. japonica</name>
    <name type="common">Rice</name>
    <dbReference type="NCBI Taxonomy" id="39947"/>
    <lineage>
        <taxon>Eukaryota</taxon>
        <taxon>Viridiplantae</taxon>
        <taxon>Streptophyta</taxon>
        <taxon>Embryophyta</taxon>
        <taxon>Tracheophyta</taxon>
        <taxon>Spermatophyta</taxon>
        <taxon>Magnoliopsida</taxon>
        <taxon>Liliopsida</taxon>
        <taxon>Poales</taxon>
        <taxon>Poaceae</taxon>
        <taxon>BOP clade</taxon>
        <taxon>Oryzoideae</taxon>
        <taxon>Oryzeae</taxon>
        <taxon>Oryzinae</taxon>
        <taxon>Oryza</taxon>
        <taxon>Oryza sativa</taxon>
    </lineage>
</organism>
<dbReference type="AlphaFoldDB" id="Q6Z3R5"/>
<evidence type="ECO:0000313" key="3">
    <source>
        <dbReference type="Proteomes" id="UP000000763"/>
    </source>
</evidence>
<evidence type="ECO:0000313" key="2">
    <source>
        <dbReference type="EMBL" id="BAD10189.1"/>
    </source>
</evidence>
<accession>Q6Z3R5</accession>
<evidence type="ECO:0000256" key="1">
    <source>
        <dbReference type="SAM" id="MobiDB-lite"/>
    </source>
</evidence>
<dbReference type="Proteomes" id="UP000000763">
    <property type="component" value="Chromosome 8"/>
</dbReference>
<protein>
    <submittedName>
        <fullName evidence="2">Uncharacterized protein</fullName>
    </submittedName>
</protein>
<gene>
    <name evidence="2" type="primary">OSJNBa0025J22.42</name>
</gene>
<feature type="region of interest" description="Disordered" evidence="1">
    <location>
        <begin position="59"/>
        <end position="101"/>
    </location>
</feature>